<dbReference type="EMBL" id="MU003506">
    <property type="protein sequence ID" value="KAF2471029.1"/>
    <property type="molecule type" value="Genomic_DNA"/>
</dbReference>
<dbReference type="Proteomes" id="UP000799755">
    <property type="component" value="Unassembled WGS sequence"/>
</dbReference>
<accession>A0ACB6QVJ0</accession>
<organism evidence="1 2">
    <name type="scientific">Lindgomyces ingoldianus</name>
    <dbReference type="NCBI Taxonomy" id="673940"/>
    <lineage>
        <taxon>Eukaryota</taxon>
        <taxon>Fungi</taxon>
        <taxon>Dikarya</taxon>
        <taxon>Ascomycota</taxon>
        <taxon>Pezizomycotina</taxon>
        <taxon>Dothideomycetes</taxon>
        <taxon>Pleosporomycetidae</taxon>
        <taxon>Pleosporales</taxon>
        <taxon>Lindgomycetaceae</taxon>
        <taxon>Lindgomyces</taxon>
    </lineage>
</organism>
<sequence>MSTSQSSTKKLTPAEESFEQEKAHITSYEEGWDRWDGPMWPKGTIQCELQDPHHVMASCHESHDTDDRHRETTPGSHCGDH</sequence>
<proteinExistence type="predicted"/>
<gene>
    <name evidence="1" type="ORF">BDR25DRAFT_303580</name>
</gene>
<protein>
    <submittedName>
        <fullName evidence="1">Uncharacterized protein</fullName>
    </submittedName>
</protein>
<name>A0ACB6QVJ0_9PLEO</name>
<comment type="caution">
    <text evidence="1">The sequence shown here is derived from an EMBL/GenBank/DDBJ whole genome shotgun (WGS) entry which is preliminary data.</text>
</comment>
<reference evidence="1" key="1">
    <citation type="journal article" date="2020" name="Stud. Mycol.">
        <title>101 Dothideomycetes genomes: a test case for predicting lifestyles and emergence of pathogens.</title>
        <authorList>
            <person name="Haridas S."/>
            <person name="Albert R."/>
            <person name="Binder M."/>
            <person name="Bloem J."/>
            <person name="Labutti K."/>
            <person name="Salamov A."/>
            <person name="Andreopoulos B."/>
            <person name="Baker S."/>
            <person name="Barry K."/>
            <person name="Bills G."/>
            <person name="Bluhm B."/>
            <person name="Cannon C."/>
            <person name="Castanera R."/>
            <person name="Culley D."/>
            <person name="Daum C."/>
            <person name="Ezra D."/>
            <person name="Gonzalez J."/>
            <person name="Henrissat B."/>
            <person name="Kuo A."/>
            <person name="Liang C."/>
            <person name="Lipzen A."/>
            <person name="Lutzoni F."/>
            <person name="Magnuson J."/>
            <person name="Mondo S."/>
            <person name="Nolan M."/>
            <person name="Ohm R."/>
            <person name="Pangilinan J."/>
            <person name="Park H.-J."/>
            <person name="Ramirez L."/>
            <person name="Alfaro M."/>
            <person name="Sun H."/>
            <person name="Tritt A."/>
            <person name="Yoshinaga Y."/>
            <person name="Zwiers L.-H."/>
            <person name="Turgeon B."/>
            <person name="Goodwin S."/>
            <person name="Spatafora J."/>
            <person name="Crous P."/>
            <person name="Grigoriev I."/>
        </authorList>
    </citation>
    <scope>NUCLEOTIDE SEQUENCE</scope>
    <source>
        <strain evidence="1">ATCC 200398</strain>
    </source>
</reference>
<evidence type="ECO:0000313" key="1">
    <source>
        <dbReference type="EMBL" id="KAF2471029.1"/>
    </source>
</evidence>
<evidence type="ECO:0000313" key="2">
    <source>
        <dbReference type="Proteomes" id="UP000799755"/>
    </source>
</evidence>
<keyword evidence="2" id="KW-1185">Reference proteome</keyword>